<comment type="caution">
    <text evidence="1">The sequence shown here is derived from an EMBL/GenBank/DDBJ whole genome shotgun (WGS) entry which is preliminary data.</text>
</comment>
<evidence type="ECO:0000313" key="1">
    <source>
        <dbReference type="EMBL" id="GEZ92077.1"/>
    </source>
</evidence>
<proteinExistence type="predicted"/>
<dbReference type="InterPro" id="IPR007304">
    <property type="entry name" value="TAP46-like"/>
</dbReference>
<dbReference type="InterPro" id="IPR038511">
    <property type="entry name" value="TAP42/TAP46-like_sf"/>
</dbReference>
<feature type="non-terminal residue" evidence="1">
    <location>
        <position position="54"/>
    </location>
</feature>
<gene>
    <name evidence="1" type="ORF">Tci_564050</name>
</gene>
<dbReference type="Gene3D" id="1.25.40.540">
    <property type="entry name" value="TAP42-like family"/>
    <property type="match status" value="1"/>
</dbReference>
<name>A0A699IWV0_TANCI</name>
<protein>
    <submittedName>
        <fullName evidence="1">PP2A regulatory subunit TAP46</fullName>
    </submittedName>
</protein>
<dbReference type="EMBL" id="BKCJ010342257">
    <property type="protein sequence ID" value="GEZ92077.1"/>
    <property type="molecule type" value="Genomic_DNA"/>
</dbReference>
<reference evidence="1" key="1">
    <citation type="journal article" date="2019" name="Sci. Rep.">
        <title>Draft genome of Tanacetum cinerariifolium, the natural source of mosquito coil.</title>
        <authorList>
            <person name="Yamashiro T."/>
            <person name="Shiraishi A."/>
            <person name="Satake H."/>
            <person name="Nakayama K."/>
        </authorList>
    </citation>
    <scope>NUCLEOTIDE SEQUENCE</scope>
</reference>
<dbReference type="Pfam" id="PF04177">
    <property type="entry name" value="TAP42"/>
    <property type="match status" value="1"/>
</dbReference>
<accession>A0A699IWV0</accession>
<sequence length="54" mass="6403">MSNGMRAHMLFEEETLRKECEALHRCEEMISKLGLFSINETKQDIRTTNLKYIL</sequence>
<dbReference type="AlphaFoldDB" id="A0A699IWV0"/>
<dbReference type="GO" id="GO:0009966">
    <property type="term" value="P:regulation of signal transduction"/>
    <property type="evidence" value="ECO:0007669"/>
    <property type="project" value="InterPro"/>
</dbReference>
<organism evidence="1">
    <name type="scientific">Tanacetum cinerariifolium</name>
    <name type="common">Dalmatian daisy</name>
    <name type="synonym">Chrysanthemum cinerariifolium</name>
    <dbReference type="NCBI Taxonomy" id="118510"/>
    <lineage>
        <taxon>Eukaryota</taxon>
        <taxon>Viridiplantae</taxon>
        <taxon>Streptophyta</taxon>
        <taxon>Embryophyta</taxon>
        <taxon>Tracheophyta</taxon>
        <taxon>Spermatophyta</taxon>
        <taxon>Magnoliopsida</taxon>
        <taxon>eudicotyledons</taxon>
        <taxon>Gunneridae</taxon>
        <taxon>Pentapetalae</taxon>
        <taxon>asterids</taxon>
        <taxon>campanulids</taxon>
        <taxon>Asterales</taxon>
        <taxon>Asteraceae</taxon>
        <taxon>Asteroideae</taxon>
        <taxon>Anthemideae</taxon>
        <taxon>Anthemidinae</taxon>
        <taxon>Tanacetum</taxon>
    </lineage>
</organism>